<dbReference type="InterPro" id="IPR007012">
    <property type="entry name" value="PolA_pol_cen_dom"/>
</dbReference>
<keyword evidence="19" id="KW-1185">Reference proteome</keyword>
<evidence type="ECO:0000256" key="9">
    <source>
        <dbReference type="ARBA" id="ARBA00022842"/>
    </source>
</evidence>
<organism evidence="19">
    <name type="scientific">Schizophyllum commune (strain H4-8 / FGSC 9210)</name>
    <name type="common">Split gill fungus</name>
    <dbReference type="NCBI Taxonomy" id="578458"/>
    <lineage>
        <taxon>Eukaryota</taxon>
        <taxon>Fungi</taxon>
        <taxon>Dikarya</taxon>
        <taxon>Basidiomycota</taxon>
        <taxon>Agaricomycotina</taxon>
        <taxon>Agaricomycetes</taxon>
        <taxon>Agaricomycetidae</taxon>
        <taxon>Agaricales</taxon>
        <taxon>Schizophyllaceae</taxon>
        <taxon>Schizophyllum</taxon>
    </lineage>
</organism>
<keyword evidence="4 11" id="KW-0507">mRNA processing</keyword>
<evidence type="ECO:0000256" key="8">
    <source>
        <dbReference type="ARBA" id="ARBA00022840"/>
    </source>
</evidence>
<dbReference type="GO" id="GO:0031123">
    <property type="term" value="P:RNA 3'-end processing"/>
    <property type="evidence" value="ECO:0007669"/>
    <property type="project" value="InterPro"/>
</dbReference>
<evidence type="ECO:0000256" key="11">
    <source>
        <dbReference type="PIRNR" id="PIRNR018425"/>
    </source>
</evidence>
<feature type="binding site" evidence="12">
    <location>
        <position position="153"/>
    </location>
    <ligand>
        <name>ATP</name>
        <dbReference type="ChEBI" id="CHEBI:30616"/>
    </ligand>
</feature>
<dbReference type="InParanoid" id="D8Q4M8"/>
<dbReference type="InterPro" id="IPR014492">
    <property type="entry name" value="PolyA_polymerase"/>
</dbReference>
<dbReference type="PANTHER" id="PTHR10682:SF10">
    <property type="entry name" value="POLYNUCLEOTIDE ADENYLYLTRANSFERASE"/>
    <property type="match status" value="1"/>
</dbReference>
<keyword evidence="10 11" id="KW-0539">Nucleus</keyword>
<comment type="cofactor">
    <cofactor evidence="1">
        <name>Mn(2+)</name>
        <dbReference type="ChEBI" id="CHEBI:29035"/>
    </cofactor>
</comment>
<feature type="binding site" evidence="12">
    <location>
        <position position="215"/>
    </location>
    <ligand>
        <name>ATP</name>
        <dbReference type="ChEBI" id="CHEBI:30616"/>
    </ligand>
</feature>
<dbReference type="HOGENOM" id="CLU_011511_4_1_1"/>
<dbReference type="STRING" id="578458.D8Q4M8"/>
<dbReference type="Gene3D" id="1.10.1410.10">
    <property type="match status" value="1"/>
</dbReference>
<dbReference type="FunFam" id="3.30.460.10:FF:000002">
    <property type="entry name" value="Poly(A) polymerase alpha, putative"/>
    <property type="match status" value="1"/>
</dbReference>
<dbReference type="GO" id="GO:0005524">
    <property type="term" value="F:ATP binding"/>
    <property type="evidence" value="ECO:0007669"/>
    <property type="project" value="UniProtKB-UniRule"/>
</dbReference>
<dbReference type="EMBL" id="GL377306">
    <property type="protein sequence ID" value="EFI96819.1"/>
    <property type="molecule type" value="Genomic_DNA"/>
</dbReference>
<feature type="binding site" evidence="13">
    <location>
        <position position="99"/>
    </location>
    <ligand>
        <name>Mg(2+)</name>
        <dbReference type="ChEBI" id="CHEBI:18420"/>
        <label>2</label>
        <note>catalytic</note>
    </ligand>
</feature>
<evidence type="ECO:0000256" key="5">
    <source>
        <dbReference type="ARBA" id="ARBA00022679"/>
    </source>
</evidence>
<feature type="region of interest" description="Disordered" evidence="14">
    <location>
        <begin position="1"/>
        <end position="20"/>
    </location>
</feature>
<comment type="similarity">
    <text evidence="3 11">Belongs to the poly(A) polymerase family.</text>
</comment>
<dbReference type="Gene3D" id="3.30.70.590">
    <property type="entry name" value="Poly(A) polymerase predicted RNA binding domain"/>
    <property type="match status" value="1"/>
</dbReference>
<evidence type="ECO:0000256" key="4">
    <source>
        <dbReference type="ARBA" id="ARBA00022664"/>
    </source>
</evidence>
<feature type="binding site" evidence="13">
    <location>
        <position position="153"/>
    </location>
    <ligand>
        <name>Mg(2+)</name>
        <dbReference type="ChEBI" id="CHEBI:18420"/>
        <label>2</label>
        <note>catalytic</note>
    </ligand>
</feature>
<dbReference type="InterPro" id="IPR011068">
    <property type="entry name" value="NuclTrfase_I-like_C"/>
</dbReference>
<evidence type="ECO:0000256" key="2">
    <source>
        <dbReference type="ARBA" id="ARBA00004123"/>
    </source>
</evidence>
<evidence type="ECO:0000256" key="3">
    <source>
        <dbReference type="ARBA" id="ARBA00010912"/>
    </source>
</evidence>
<keyword evidence="8 11" id="KW-0067">ATP-binding</keyword>
<feature type="compositionally biased region" description="Polar residues" evidence="14">
    <location>
        <begin position="544"/>
        <end position="558"/>
    </location>
</feature>
<feature type="domain" description="Poly(A) polymerase nucleotidyltransferase" evidence="17">
    <location>
        <begin position="7"/>
        <end position="201"/>
    </location>
</feature>
<dbReference type="eggNOG" id="KOG2245">
    <property type="taxonomic scope" value="Eukaryota"/>
</dbReference>
<dbReference type="OMA" id="EWKWPQP"/>
<feature type="binding site" evidence="12">
    <location>
        <begin position="233"/>
        <end position="234"/>
    </location>
    <ligand>
        <name>ATP</name>
        <dbReference type="ChEBI" id="CHEBI:30616"/>
    </ligand>
</feature>
<dbReference type="FunFam" id="1.10.1410.10:FF:000001">
    <property type="entry name" value="Putative poly(A) polymerase gamma"/>
    <property type="match status" value="1"/>
</dbReference>
<evidence type="ECO:0000313" key="19">
    <source>
        <dbReference type="Proteomes" id="UP000007431"/>
    </source>
</evidence>
<evidence type="ECO:0000259" key="17">
    <source>
        <dbReference type="Pfam" id="PF20750"/>
    </source>
</evidence>
<evidence type="ECO:0000256" key="7">
    <source>
        <dbReference type="ARBA" id="ARBA00022741"/>
    </source>
</evidence>
<feature type="binding site" evidence="12">
    <location>
        <begin position="86"/>
        <end position="88"/>
    </location>
    <ligand>
        <name>ATP</name>
        <dbReference type="ChEBI" id="CHEBI:30616"/>
    </ligand>
</feature>
<evidence type="ECO:0000259" key="15">
    <source>
        <dbReference type="Pfam" id="PF04926"/>
    </source>
</evidence>
<evidence type="ECO:0000256" key="6">
    <source>
        <dbReference type="ARBA" id="ARBA00022723"/>
    </source>
</evidence>
<dbReference type="CDD" id="cd05402">
    <property type="entry name" value="NT_PAP_TUTase"/>
    <property type="match status" value="1"/>
</dbReference>
<dbReference type="EC" id="2.7.7.19" evidence="11"/>
<accession>D8Q4M8</accession>
<dbReference type="Pfam" id="PF20750">
    <property type="entry name" value="PAP_NTPase"/>
    <property type="match status" value="1"/>
</dbReference>
<dbReference type="SUPFAM" id="SSF55003">
    <property type="entry name" value="PAP/Archaeal CCA-adding enzyme, C-terminal domain"/>
    <property type="match status" value="1"/>
</dbReference>
<dbReference type="Proteomes" id="UP000007431">
    <property type="component" value="Unassembled WGS sequence"/>
</dbReference>
<dbReference type="InterPro" id="IPR043519">
    <property type="entry name" value="NT_sf"/>
</dbReference>
<comment type="cofactor">
    <cofactor evidence="13">
        <name>Mg(2+)</name>
        <dbReference type="ChEBI" id="CHEBI:18420"/>
    </cofactor>
    <text evidence="13">Binds 2 magnesium ions. Also active with manganese.</text>
</comment>
<feature type="binding site" evidence="13">
    <location>
        <position position="99"/>
    </location>
    <ligand>
        <name>Mg(2+)</name>
        <dbReference type="ChEBI" id="CHEBI:18420"/>
        <label>1</label>
        <note>catalytic</note>
    </ligand>
</feature>
<feature type="binding site" evidence="13">
    <location>
        <position position="101"/>
    </location>
    <ligand>
        <name>Mg(2+)</name>
        <dbReference type="ChEBI" id="CHEBI:18420"/>
        <label>2</label>
        <note>catalytic</note>
    </ligand>
</feature>
<evidence type="ECO:0000259" key="16">
    <source>
        <dbReference type="Pfam" id="PF04928"/>
    </source>
</evidence>
<dbReference type="AlphaFoldDB" id="D8Q4M8"/>
<dbReference type="SUPFAM" id="SSF81301">
    <property type="entry name" value="Nucleotidyltransferase"/>
    <property type="match status" value="1"/>
</dbReference>
<dbReference type="GO" id="GO:0006397">
    <property type="term" value="P:mRNA processing"/>
    <property type="evidence" value="ECO:0007669"/>
    <property type="project" value="UniProtKB-KW"/>
</dbReference>
<dbReference type="GO" id="GO:0046872">
    <property type="term" value="F:metal ion binding"/>
    <property type="evidence" value="ECO:0007669"/>
    <property type="project" value="UniProtKB-KW"/>
</dbReference>
<evidence type="ECO:0000256" key="14">
    <source>
        <dbReference type="SAM" id="MobiDB-lite"/>
    </source>
</evidence>
<dbReference type="Gene3D" id="3.30.460.10">
    <property type="entry name" value="Beta Polymerase, domain 2"/>
    <property type="match status" value="1"/>
</dbReference>
<dbReference type="PIRSF" id="PIRSF018425">
    <property type="entry name" value="PolyA_polymerase"/>
    <property type="match status" value="1"/>
</dbReference>
<comment type="function">
    <text evidence="11">Polymerase that creates the 3'-poly(A) tail of mRNA's.</text>
</comment>
<keyword evidence="9 13" id="KW-0460">Magnesium</keyword>
<dbReference type="Pfam" id="PF04928">
    <property type="entry name" value="PAP_central"/>
    <property type="match status" value="1"/>
</dbReference>
<dbReference type="GO" id="GO:1990817">
    <property type="term" value="F:poly(A) RNA polymerase activity"/>
    <property type="evidence" value="ECO:0007669"/>
    <property type="project" value="UniProtKB-UniRule"/>
</dbReference>
<dbReference type="InterPro" id="IPR007010">
    <property type="entry name" value="PolA_pol_RNA-bd_dom"/>
</dbReference>
<gene>
    <name evidence="18" type="ORF">SCHCODRAFT_234818</name>
</gene>
<feature type="binding site" evidence="13">
    <location>
        <position position="101"/>
    </location>
    <ligand>
        <name>Mg(2+)</name>
        <dbReference type="ChEBI" id="CHEBI:18420"/>
        <label>1</label>
        <note>catalytic</note>
    </ligand>
</feature>
<evidence type="ECO:0000256" key="1">
    <source>
        <dbReference type="ARBA" id="ARBA00001936"/>
    </source>
</evidence>
<keyword evidence="6 13" id="KW-0479">Metal-binding</keyword>
<feature type="binding site" evidence="12">
    <location>
        <position position="224"/>
    </location>
    <ligand>
        <name>ATP</name>
        <dbReference type="ChEBI" id="CHEBI:30616"/>
    </ligand>
</feature>
<dbReference type="GO" id="GO:0005634">
    <property type="term" value="C:nucleus"/>
    <property type="evidence" value="ECO:0007669"/>
    <property type="project" value="UniProtKB-SubCell"/>
</dbReference>
<proteinExistence type="inferred from homology"/>
<comment type="catalytic activity">
    <reaction evidence="11">
        <text>RNA(n) + ATP = RNA(n)-3'-adenine ribonucleotide + diphosphate</text>
        <dbReference type="Rhea" id="RHEA:11332"/>
        <dbReference type="Rhea" id="RHEA-COMP:14527"/>
        <dbReference type="Rhea" id="RHEA-COMP:17347"/>
        <dbReference type="ChEBI" id="CHEBI:30616"/>
        <dbReference type="ChEBI" id="CHEBI:33019"/>
        <dbReference type="ChEBI" id="CHEBI:140395"/>
        <dbReference type="ChEBI" id="CHEBI:173115"/>
        <dbReference type="EC" id="2.7.7.19"/>
    </reaction>
</comment>
<protein>
    <recommendedName>
        <fullName evidence="11">Poly(A) polymerase</fullName>
        <ecNumber evidence="11">2.7.7.19</ecNumber>
    </recommendedName>
</protein>
<feature type="domain" description="Poly(A) polymerase RNA-binding" evidence="15">
    <location>
        <begin position="353"/>
        <end position="512"/>
    </location>
</feature>
<reference evidence="18 19" key="1">
    <citation type="journal article" date="2010" name="Nat. Biotechnol.">
        <title>Genome sequence of the model mushroom Schizophyllum commune.</title>
        <authorList>
            <person name="Ohm R.A."/>
            <person name="de Jong J.F."/>
            <person name="Lugones L.G."/>
            <person name="Aerts A."/>
            <person name="Kothe E."/>
            <person name="Stajich J.E."/>
            <person name="de Vries R.P."/>
            <person name="Record E."/>
            <person name="Levasseur A."/>
            <person name="Baker S.E."/>
            <person name="Bartholomew K.A."/>
            <person name="Coutinho P.M."/>
            <person name="Erdmann S."/>
            <person name="Fowler T.J."/>
            <person name="Gathman A.C."/>
            <person name="Lombard V."/>
            <person name="Henrissat B."/>
            <person name="Knabe N."/>
            <person name="Kuees U."/>
            <person name="Lilly W.W."/>
            <person name="Lindquist E."/>
            <person name="Lucas S."/>
            <person name="Magnuson J.K."/>
            <person name="Piumi F."/>
            <person name="Raudaskoski M."/>
            <person name="Salamov A."/>
            <person name="Schmutz J."/>
            <person name="Schwarze F.W.M.R."/>
            <person name="vanKuyk P.A."/>
            <person name="Horton J.S."/>
            <person name="Grigoriev I.V."/>
            <person name="Woesten H.A.B."/>
        </authorList>
    </citation>
    <scope>NUCLEOTIDE SEQUENCE [LARGE SCALE GENOMIC DNA]</scope>
    <source>
        <strain evidence="19">H4-8 / FGSC 9210</strain>
    </source>
</reference>
<sequence length="558" mass="62723">MAQTYLGVTPPISTAESSAEDQKLTESLMQELRAQSTFESDQESRTREIVLGRISALVKKFVTTVAKAHGLSDATANAAGGKIFTFGSYRLGVHGPGSDIDTLCVVPKHVNRDEFFSVFEPMLREEPNITEVSGVPDAFVPIIKIKMMGIPLDLLMARMVQLSSIPDDLSLQNNELLRNLDERCIKSLGGSRLVDEILSLIPNHQVFRDALRCIKLWAQRRAIYSNINGFLGGVAWAMLVARICQLYPNAVAGTIVRRFFGIMWRWQWPQPVLLKQIEEGPLEVRIWNPQVYPSDRAHRMPIITPSYPSMNSTHNVSYSTQTVMIHEFKRGLDIVGQIQKGEASWADLFNKHTFFTDFRHYLQIVASADDQHSHDKWQLVLRLDAQEGSIIQVTRPFIKGFERIYHCISDDERRAATEGRFSDLKAAEGRPAGDKTTTVYTTAFFLGLEFKPKDGNSGTRQLNISFPTGEFCNLVKKWETYDETKMRVNVRHIKRSELPEFVYESPAERPRKRKSVAGGHSPDKSEKKRRVSAVPNGVKADTNGAASVRSTPGISTPA</sequence>
<name>D8Q4M8_SCHCM</name>
<keyword evidence="5 11" id="KW-0808">Transferase</keyword>
<dbReference type="InterPro" id="IPR048840">
    <property type="entry name" value="PolA_pol_NTPase"/>
</dbReference>
<evidence type="ECO:0000256" key="13">
    <source>
        <dbReference type="PIRSR" id="PIRSR018425-2"/>
    </source>
</evidence>
<dbReference type="Pfam" id="PF04926">
    <property type="entry name" value="PAP_RNA-bind"/>
    <property type="match status" value="1"/>
</dbReference>
<comment type="subcellular location">
    <subcellularLocation>
        <location evidence="2 11">Nucleus</location>
    </subcellularLocation>
</comment>
<evidence type="ECO:0000256" key="10">
    <source>
        <dbReference type="ARBA" id="ARBA00023242"/>
    </source>
</evidence>
<dbReference type="GO" id="GO:0003723">
    <property type="term" value="F:RNA binding"/>
    <property type="evidence" value="ECO:0007669"/>
    <property type="project" value="UniProtKB-UniRule"/>
</dbReference>
<evidence type="ECO:0000313" key="18">
    <source>
        <dbReference type="EMBL" id="EFI96819.1"/>
    </source>
</evidence>
<evidence type="ECO:0000256" key="12">
    <source>
        <dbReference type="PIRSR" id="PIRSR018425-1"/>
    </source>
</evidence>
<feature type="domain" description="Poly(A) polymerase central" evidence="16">
    <location>
        <begin position="206"/>
        <end position="351"/>
    </location>
</feature>
<feature type="region of interest" description="Disordered" evidence="14">
    <location>
        <begin position="504"/>
        <end position="558"/>
    </location>
</feature>
<dbReference type="SUPFAM" id="SSF81631">
    <property type="entry name" value="PAP/OAS1 substrate-binding domain"/>
    <property type="match status" value="1"/>
</dbReference>
<keyword evidence="7 11" id="KW-0547">Nucleotide-binding</keyword>
<feature type="binding site" evidence="12">
    <location>
        <begin position="99"/>
        <end position="101"/>
    </location>
    <ligand>
        <name>ATP</name>
        <dbReference type="ChEBI" id="CHEBI:30616"/>
    </ligand>
</feature>
<dbReference type="PANTHER" id="PTHR10682">
    <property type="entry name" value="POLY A POLYMERASE"/>
    <property type="match status" value="1"/>
</dbReference>
<dbReference type="VEuPathDB" id="FungiDB:SCHCODRAFT_02626448"/>